<dbReference type="Proteomes" id="UP001164250">
    <property type="component" value="Chromosome 12"/>
</dbReference>
<sequence>MNGVIHDAVRHDNIEFLSLIIGSYSEFMNCKAKGDTNTSGLIFSNAILKRQKDIFKLLNGIRLSFEKQILNYKDDEGNNILHLVGKLSPSEQLDAICGVALQLQQELMWFEEVSQIVDPKHAKTKNASGKTPRDRSYEKTTALKDLAEKVDEGHCNFMHGCSNAYFATLVFAAVFTMPGIKEETRTPNFIQNLSFRIFVISDAIWLVSSSCSILTFLSILTARYADKDFHYVSPRKLVVGFSKLFLPIAAMMCISRTSKLSLFDADDDDEEKPWNLKKWKATVQWTLN</sequence>
<protein>
    <submittedName>
        <fullName evidence="1">Uncharacterized protein</fullName>
    </submittedName>
</protein>
<evidence type="ECO:0000313" key="1">
    <source>
        <dbReference type="EMBL" id="KAJ0083147.1"/>
    </source>
</evidence>
<gene>
    <name evidence="1" type="ORF">Patl1_12354</name>
</gene>
<accession>A0ACC1A7W6</accession>
<name>A0ACC1A7W6_9ROSI</name>
<comment type="caution">
    <text evidence="1">The sequence shown here is derived from an EMBL/GenBank/DDBJ whole genome shotgun (WGS) entry which is preliminary data.</text>
</comment>
<keyword evidence="2" id="KW-1185">Reference proteome</keyword>
<dbReference type="EMBL" id="CM047908">
    <property type="protein sequence ID" value="KAJ0083147.1"/>
    <property type="molecule type" value="Genomic_DNA"/>
</dbReference>
<proteinExistence type="predicted"/>
<reference evidence="2" key="1">
    <citation type="journal article" date="2023" name="G3 (Bethesda)">
        <title>Genome assembly and association tests identify interacting loci associated with vigor, precocity, and sex in interspecific pistachio rootstocks.</title>
        <authorList>
            <person name="Palmer W."/>
            <person name="Jacygrad E."/>
            <person name="Sagayaradj S."/>
            <person name="Cavanaugh K."/>
            <person name="Han R."/>
            <person name="Bertier L."/>
            <person name="Beede B."/>
            <person name="Kafkas S."/>
            <person name="Golino D."/>
            <person name="Preece J."/>
            <person name="Michelmore R."/>
        </authorList>
    </citation>
    <scope>NUCLEOTIDE SEQUENCE [LARGE SCALE GENOMIC DNA]</scope>
</reference>
<evidence type="ECO:0000313" key="2">
    <source>
        <dbReference type="Proteomes" id="UP001164250"/>
    </source>
</evidence>
<organism evidence="1 2">
    <name type="scientific">Pistacia atlantica</name>
    <dbReference type="NCBI Taxonomy" id="434234"/>
    <lineage>
        <taxon>Eukaryota</taxon>
        <taxon>Viridiplantae</taxon>
        <taxon>Streptophyta</taxon>
        <taxon>Embryophyta</taxon>
        <taxon>Tracheophyta</taxon>
        <taxon>Spermatophyta</taxon>
        <taxon>Magnoliopsida</taxon>
        <taxon>eudicotyledons</taxon>
        <taxon>Gunneridae</taxon>
        <taxon>Pentapetalae</taxon>
        <taxon>rosids</taxon>
        <taxon>malvids</taxon>
        <taxon>Sapindales</taxon>
        <taxon>Anacardiaceae</taxon>
        <taxon>Pistacia</taxon>
    </lineage>
</organism>